<dbReference type="CDD" id="cd06355">
    <property type="entry name" value="PBP1_FmdD-like"/>
    <property type="match status" value="1"/>
</dbReference>
<dbReference type="SUPFAM" id="SSF53822">
    <property type="entry name" value="Periplasmic binding protein-like I"/>
    <property type="match status" value="1"/>
</dbReference>
<dbReference type="EMBL" id="MUXF01000016">
    <property type="protein sequence ID" value="PUE65378.1"/>
    <property type="molecule type" value="Genomic_DNA"/>
</dbReference>
<accession>A0ABX5JFV1</accession>
<evidence type="ECO:0000313" key="1">
    <source>
        <dbReference type="EMBL" id="PUE65378.1"/>
    </source>
</evidence>
<dbReference type="PANTHER" id="PTHR47628:SF1">
    <property type="entry name" value="ALIPHATIC AMIDASE EXPRESSION-REGULATING PROTEIN"/>
    <property type="match status" value="1"/>
</dbReference>
<keyword evidence="2" id="KW-1185">Reference proteome</keyword>
<dbReference type="NCBIfam" id="TIGR03407">
    <property type="entry name" value="urea_ABC_UrtA"/>
    <property type="match status" value="1"/>
</dbReference>
<proteinExistence type="predicted"/>
<sequence>MKSIRAMLLILLCFSKVYAESIKVGILHSLSGTMSISEQSVVDSTLFAIDEINNNGGVLGRKIEPITKDGASNWNTFAKEAENLITKDKVNVVFGCWTSASRKTVKPLFEKYNHLLFYPVQYEGLESSPNIIYTGAAPNQQIIPAVKWAMDTIGKRFYLVGSDYVFPHSANAIMKDQIKSQNGEVLAEKYVLLGSSDVESIVEDIVKKRPDIILNTINGDTNVAFFKALRKRGITPSVIPTISFSIAESELKAMGTESFEGDFVAWNYFQSIESNKNQIFIKAFKKRYGEQSVITDPMEAAYISVHLWAQAVKIANSIELKDVKSALKNLSFAAPEGAVSVDAKSNHIWKNVRIGQIQKDGQFKIIWDTPKPVRPLPYPSYRTKKEWDEFLNALYIQWDKNWANISFTPSKGEL</sequence>
<dbReference type="Proteomes" id="UP000251311">
    <property type="component" value="Unassembled WGS sequence"/>
</dbReference>
<dbReference type="Pfam" id="PF13433">
    <property type="entry name" value="Peripla_BP_5"/>
    <property type="match status" value="1"/>
</dbReference>
<comment type="caution">
    <text evidence="1">The sequence shown here is derived from an EMBL/GenBank/DDBJ whole genome shotgun (WGS) entry which is preliminary data.</text>
</comment>
<dbReference type="RefSeq" id="WP_108528175.1">
    <property type="nucleotide sequence ID" value="NZ_MUXF01000016.1"/>
</dbReference>
<dbReference type="PANTHER" id="PTHR47628">
    <property type="match status" value="1"/>
</dbReference>
<name>A0ABX5JFV1_9BACT</name>
<protein>
    <submittedName>
        <fullName evidence="1">Urea ABC transporter substrate-binding protein</fullName>
    </submittedName>
</protein>
<gene>
    <name evidence="1" type="ORF">B0175_08550</name>
</gene>
<organism evidence="1 2">
    <name type="scientific">Arcobacter lacus</name>
    <dbReference type="NCBI Taxonomy" id="1912876"/>
    <lineage>
        <taxon>Bacteria</taxon>
        <taxon>Pseudomonadati</taxon>
        <taxon>Campylobacterota</taxon>
        <taxon>Epsilonproteobacteria</taxon>
        <taxon>Campylobacterales</taxon>
        <taxon>Arcobacteraceae</taxon>
        <taxon>Arcobacter</taxon>
    </lineage>
</organism>
<evidence type="ECO:0000313" key="2">
    <source>
        <dbReference type="Proteomes" id="UP000251311"/>
    </source>
</evidence>
<dbReference type="Gene3D" id="3.40.50.2300">
    <property type="match status" value="2"/>
</dbReference>
<reference evidence="1 2" key="1">
    <citation type="submission" date="2017-02" db="EMBL/GenBank/DDBJ databases">
        <title>Arcobacter lacus sp. nov., a new species isolated from reclaimed water.</title>
        <authorList>
            <person name="Figueras M.J."/>
            <person name="Perez-Cataluna A."/>
            <person name="Salas-Masso N."/>
        </authorList>
    </citation>
    <scope>NUCLEOTIDE SEQUENCE [LARGE SCALE GENOMIC DNA]</scope>
    <source>
        <strain evidence="1 2">RW43-9</strain>
    </source>
</reference>
<dbReference type="InterPro" id="IPR028082">
    <property type="entry name" value="Peripla_BP_I"/>
</dbReference>
<dbReference type="InterPro" id="IPR017777">
    <property type="entry name" value="ABC_urea-bd_UrtA"/>
</dbReference>